<sequence length="91" mass="9625">MAPEDTSSGLDQGRSSQITGRAALAGVFGREFNLDNGRMGESYKHKNLLKTRYKFEGEGCAKANAAEKRLGGAGAGAINGLASQDRHMEGH</sequence>
<accession>A0ABR0SJ58</accession>
<protein>
    <submittedName>
        <fullName evidence="1">Uncharacterized protein</fullName>
    </submittedName>
</protein>
<reference evidence="1 2" key="1">
    <citation type="submission" date="2024-01" db="EMBL/GenBank/DDBJ databases">
        <title>Complete genome of Cladobotryum mycophilum ATHUM6906.</title>
        <authorList>
            <person name="Christinaki A.C."/>
            <person name="Myridakis A.I."/>
            <person name="Kouvelis V.N."/>
        </authorList>
    </citation>
    <scope>NUCLEOTIDE SEQUENCE [LARGE SCALE GENOMIC DNA]</scope>
    <source>
        <strain evidence="1 2">ATHUM6906</strain>
    </source>
</reference>
<name>A0ABR0SJ58_9HYPO</name>
<gene>
    <name evidence="1" type="ORF">PT974_07824</name>
</gene>
<evidence type="ECO:0000313" key="2">
    <source>
        <dbReference type="Proteomes" id="UP001338125"/>
    </source>
</evidence>
<evidence type="ECO:0000313" key="1">
    <source>
        <dbReference type="EMBL" id="KAK5991790.1"/>
    </source>
</evidence>
<keyword evidence="2" id="KW-1185">Reference proteome</keyword>
<comment type="caution">
    <text evidence="1">The sequence shown here is derived from an EMBL/GenBank/DDBJ whole genome shotgun (WGS) entry which is preliminary data.</text>
</comment>
<dbReference type="EMBL" id="JAVFKD010000013">
    <property type="protein sequence ID" value="KAK5991790.1"/>
    <property type="molecule type" value="Genomic_DNA"/>
</dbReference>
<organism evidence="1 2">
    <name type="scientific">Cladobotryum mycophilum</name>
    <dbReference type="NCBI Taxonomy" id="491253"/>
    <lineage>
        <taxon>Eukaryota</taxon>
        <taxon>Fungi</taxon>
        <taxon>Dikarya</taxon>
        <taxon>Ascomycota</taxon>
        <taxon>Pezizomycotina</taxon>
        <taxon>Sordariomycetes</taxon>
        <taxon>Hypocreomycetidae</taxon>
        <taxon>Hypocreales</taxon>
        <taxon>Hypocreaceae</taxon>
        <taxon>Cladobotryum</taxon>
    </lineage>
</organism>
<proteinExistence type="predicted"/>
<dbReference type="Proteomes" id="UP001338125">
    <property type="component" value="Unassembled WGS sequence"/>
</dbReference>